<evidence type="ECO:0000256" key="5">
    <source>
        <dbReference type="ARBA" id="ARBA00022800"/>
    </source>
</evidence>
<dbReference type="GO" id="GO:0003909">
    <property type="term" value="F:DNA ligase activity"/>
    <property type="evidence" value="ECO:0007669"/>
    <property type="project" value="TreeGrafter"/>
</dbReference>
<dbReference type="EMBL" id="OBEI01000001">
    <property type="protein sequence ID" value="SNZ03050.1"/>
    <property type="molecule type" value="Genomic_DNA"/>
</dbReference>
<comment type="catalytic activity">
    <reaction evidence="8">
        <text>a 3'-end 3'-phospho-ribonucleotide-RNA + a 5'-end dephospho-ribonucleoside-RNA + GTP = a ribonucleotidyl-ribonucleotide-RNA + GMP + diphosphate</text>
        <dbReference type="Rhea" id="RHEA:68076"/>
        <dbReference type="Rhea" id="RHEA-COMP:10463"/>
        <dbReference type="Rhea" id="RHEA-COMP:13936"/>
        <dbReference type="Rhea" id="RHEA-COMP:17355"/>
        <dbReference type="ChEBI" id="CHEBI:33019"/>
        <dbReference type="ChEBI" id="CHEBI:37565"/>
        <dbReference type="ChEBI" id="CHEBI:58115"/>
        <dbReference type="ChEBI" id="CHEBI:83062"/>
        <dbReference type="ChEBI" id="CHEBI:138284"/>
        <dbReference type="ChEBI" id="CHEBI:173118"/>
        <dbReference type="EC" id="6.5.1.8"/>
    </reaction>
</comment>
<dbReference type="AlphaFoldDB" id="A0A285N0T6"/>
<dbReference type="Gene3D" id="3.90.1860.10">
    <property type="entry name" value="tRNA-splicing ligase RtcB"/>
    <property type="match status" value="1"/>
</dbReference>
<feature type="active site" description="GMP-histidine intermediate" evidence="9">
    <location>
        <position position="292"/>
    </location>
</feature>
<dbReference type="PANTHER" id="PTHR43749">
    <property type="entry name" value="RNA-SPLICING LIGASE RTCB"/>
    <property type="match status" value="1"/>
</dbReference>
<dbReference type="EC" id="6.5.1.8" evidence="1"/>
<keyword evidence="6 10" id="KW-0342">GTP-binding</keyword>
<evidence type="ECO:0000256" key="11">
    <source>
        <dbReference type="PIRSR" id="PIRSR601233-3"/>
    </source>
</evidence>
<gene>
    <name evidence="12" type="ORF">SAMN06265182_0278</name>
</gene>
<evidence type="ECO:0000256" key="4">
    <source>
        <dbReference type="ARBA" id="ARBA00022741"/>
    </source>
</evidence>
<dbReference type="GO" id="GO:0170057">
    <property type="term" value="F:RNA ligase (GTP) activity"/>
    <property type="evidence" value="ECO:0007669"/>
    <property type="project" value="UniProtKB-EC"/>
</dbReference>
<proteinExistence type="predicted"/>
<dbReference type="PANTHER" id="PTHR43749:SF2">
    <property type="entry name" value="RNA-SPLICING LIGASE RTCB"/>
    <property type="match status" value="1"/>
</dbReference>
<feature type="binding site" evidence="10">
    <location>
        <begin position="292"/>
        <end position="295"/>
    </location>
    <ligand>
        <name>GMP</name>
        <dbReference type="ChEBI" id="CHEBI:58115"/>
    </ligand>
</feature>
<evidence type="ECO:0000313" key="12">
    <source>
        <dbReference type="EMBL" id="SNZ03050.1"/>
    </source>
</evidence>
<name>A0A285N0T6_9AQUI</name>
<dbReference type="GO" id="GO:0006281">
    <property type="term" value="P:DNA repair"/>
    <property type="evidence" value="ECO:0007669"/>
    <property type="project" value="TreeGrafter"/>
</dbReference>
<dbReference type="InterPro" id="IPR052915">
    <property type="entry name" value="RtcB-like"/>
</dbReference>
<organism evidence="12 13">
    <name type="scientific">Persephonella hydrogeniphila</name>
    <dbReference type="NCBI Taxonomy" id="198703"/>
    <lineage>
        <taxon>Bacteria</taxon>
        <taxon>Pseudomonadati</taxon>
        <taxon>Aquificota</taxon>
        <taxon>Aquificia</taxon>
        <taxon>Aquificales</taxon>
        <taxon>Hydrogenothermaceae</taxon>
        <taxon>Persephonella</taxon>
    </lineage>
</organism>
<dbReference type="GO" id="GO:0030145">
    <property type="term" value="F:manganese ion binding"/>
    <property type="evidence" value="ECO:0007669"/>
    <property type="project" value="TreeGrafter"/>
</dbReference>
<keyword evidence="2 12" id="KW-0436">Ligase</keyword>
<accession>A0A285N0T6</accession>
<keyword evidence="3 11" id="KW-0479">Metal-binding</keyword>
<comment type="cofactor">
    <cofactor evidence="11">
        <name>Mn(2+)</name>
        <dbReference type="ChEBI" id="CHEBI:29035"/>
    </cofactor>
    <text evidence="11">Binds 2 manganese ions per subunit.</text>
</comment>
<keyword evidence="4 10" id="KW-0547">Nucleotide-binding</keyword>
<dbReference type="Proteomes" id="UP000219036">
    <property type="component" value="Unassembled WGS sequence"/>
</dbReference>
<dbReference type="RefSeq" id="WP_096999477.1">
    <property type="nucleotide sequence ID" value="NZ_OBEI01000001.1"/>
</dbReference>
<protein>
    <recommendedName>
        <fullName evidence="1">3'-phosphate/5'-hydroxy nucleic acid ligase</fullName>
        <ecNumber evidence="1">6.5.1.8</ecNumber>
    </recommendedName>
</protein>
<evidence type="ECO:0000256" key="7">
    <source>
        <dbReference type="ARBA" id="ARBA00023211"/>
    </source>
</evidence>
<dbReference type="GO" id="GO:0005525">
    <property type="term" value="F:GTP binding"/>
    <property type="evidence" value="ECO:0007669"/>
    <property type="project" value="UniProtKB-KW"/>
</dbReference>
<dbReference type="InterPro" id="IPR036025">
    <property type="entry name" value="RtcB-like_sf"/>
</dbReference>
<sequence>MKEKIKSLIDLGEIEPEALKQIYDVASLDIVKKLAIMPDVHAGYDLCIGGVALVDGHISPSFVGYDIGCGMCFVDTGIKKEELFPSKKEREKIAQEIYREIPVGKNIRKKPLDYTPFRSASGDKKLDKKVNDKLFHSLGTLGSGNHFIEIGENLEGNVCITIHSGSRNIGHSIASYYMKKGRFLSLDSFWGEAYLQDMNFALEYALENRLTMMKIILKILGFTEKEINKIIKKSLVNENHNHAVITEDGVLHRKGATPADEGQKGIIPANMRDGVYLTVGLGNKEFLSSASHGAGRVMSRKKAKELIDLKEFKKVMEMADIVAKVSEKTIDEAPFAYKDINKVIEAQDGVVVKVIDVIKPVINIKG</sequence>
<evidence type="ECO:0000313" key="13">
    <source>
        <dbReference type="Proteomes" id="UP000219036"/>
    </source>
</evidence>
<feature type="binding site" evidence="11">
    <location>
        <position position="146"/>
    </location>
    <ligand>
        <name>Mn(2+)</name>
        <dbReference type="ChEBI" id="CHEBI:29035"/>
        <label>1</label>
    </ligand>
</feature>
<evidence type="ECO:0000256" key="8">
    <source>
        <dbReference type="ARBA" id="ARBA00047746"/>
    </source>
</evidence>
<feature type="binding site" evidence="11">
    <location>
        <position position="66"/>
    </location>
    <ligand>
        <name>Mn(2+)</name>
        <dbReference type="ChEBI" id="CHEBI:29035"/>
        <label>1</label>
    </ligand>
</feature>
<feature type="binding site" evidence="10">
    <location>
        <begin position="240"/>
        <end position="241"/>
    </location>
    <ligand>
        <name>GMP</name>
        <dbReference type="ChEBI" id="CHEBI:58115"/>
    </ligand>
</feature>
<dbReference type="OrthoDB" id="9802323at2"/>
<reference evidence="13" key="1">
    <citation type="submission" date="2017-09" db="EMBL/GenBank/DDBJ databases">
        <authorList>
            <person name="Varghese N."/>
            <person name="Submissions S."/>
        </authorList>
    </citation>
    <scope>NUCLEOTIDE SEQUENCE [LARGE SCALE GENOMIC DNA]</scope>
    <source>
        <strain evidence="13">DSM 15103</strain>
    </source>
</reference>
<keyword evidence="7 11" id="KW-0464">Manganese</keyword>
<dbReference type="GO" id="GO:0042245">
    <property type="term" value="P:RNA repair"/>
    <property type="evidence" value="ECO:0007669"/>
    <property type="project" value="UniProtKB-KW"/>
</dbReference>
<keyword evidence="13" id="KW-1185">Reference proteome</keyword>
<evidence type="ECO:0000256" key="9">
    <source>
        <dbReference type="PIRSR" id="PIRSR601233-1"/>
    </source>
</evidence>
<feature type="binding site" evidence="11">
    <location>
        <position position="163"/>
    </location>
    <ligand>
        <name>Mn(2+)</name>
        <dbReference type="ChEBI" id="CHEBI:29035"/>
        <label>2</label>
    </ligand>
</feature>
<evidence type="ECO:0000256" key="1">
    <source>
        <dbReference type="ARBA" id="ARBA00012726"/>
    </source>
</evidence>
<feature type="binding site" evidence="11">
    <location>
        <position position="240"/>
    </location>
    <ligand>
        <name>Mn(2+)</name>
        <dbReference type="ChEBI" id="CHEBI:29035"/>
        <label>2</label>
    </ligand>
</feature>
<evidence type="ECO:0000256" key="6">
    <source>
        <dbReference type="ARBA" id="ARBA00023134"/>
    </source>
</evidence>
<dbReference type="Pfam" id="PF01139">
    <property type="entry name" value="RtcB"/>
    <property type="match status" value="2"/>
</dbReference>
<feature type="binding site" evidence="10">
    <location>
        <begin position="268"/>
        <end position="271"/>
    </location>
    <ligand>
        <name>GMP</name>
        <dbReference type="ChEBI" id="CHEBI:58115"/>
    </ligand>
</feature>
<feature type="binding site" evidence="10">
    <location>
        <begin position="145"/>
        <end position="149"/>
    </location>
    <ligand>
        <name>GMP</name>
        <dbReference type="ChEBI" id="CHEBI:58115"/>
    </ligand>
</feature>
<evidence type="ECO:0000256" key="10">
    <source>
        <dbReference type="PIRSR" id="PIRSR601233-2"/>
    </source>
</evidence>
<dbReference type="InterPro" id="IPR001233">
    <property type="entry name" value="RtcB"/>
</dbReference>
<dbReference type="SUPFAM" id="SSF103365">
    <property type="entry name" value="Hypothetical protein PH1602"/>
    <property type="match status" value="1"/>
</dbReference>
<dbReference type="GO" id="GO:0006396">
    <property type="term" value="P:RNA processing"/>
    <property type="evidence" value="ECO:0007669"/>
    <property type="project" value="InterPro"/>
</dbReference>
<keyword evidence="5" id="KW-0692">RNA repair</keyword>
<evidence type="ECO:0000256" key="2">
    <source>
        <dbReference type="ARBA" id="ARBA00022598"/>
    </source>
</evidence>
<evidence type="ECO:0000256" key="3">
    <source>
        <dbReference type="ARBA" id="ARBA00022723"/>
    </source>
</evidence>
<feature type="binding site" evidence="10">
    <location>
        <position position="365"/>
    </location>
    <ligand>
        <name>GMP</name>
        <dbReference type="ChEBI" id="CHEBI:58115"/>
    </ligand>
</feature>